<accession>A0A3G2R799</accession>
<name>A0A3G2R799_9FIRM</name>
<dbReference type="NCBIfam" id="TIGR01700">
    <property type="entry name" value="PNPH"/>
    <property type="match status" value="1"/>
</dbReference>
<dbReference type="InterPro" id="IPR035994">
    <property type="entry name" value="Nucleoside_phosphorylase_sf"/>
</dbReference>
<dbReference type="NCBIfam" id="NF006054">
    <property type="entry name" value="PRK08202.1"/>
    <property type="match status" value="1"/>
</dbReference>
<comment type="pathway">
    <text evidence="2 7">Purine metabolism; purine nucleoside salvage.</text>
</comment>
<dbReference type="PANTHER" id="PTHR11904">
    <property type="entry name" value="METHYLTHIOADENOSINE/PURINE NUCLEOSIDE PHOSPHORYLASE"/>
    <property type="match status" value="1"/>
</dbReference>
<feature type="binding site" evidence="8">
    <location>
        <position position="59"/>
    </location>
    <ligand>
        <name>phosphate</name>
        <dbReference type="ChEBI" id="CHEBI:43474"/>
    </ligand>
</feature>
<feature type="binding site" evidence="8">
    <location>
        <begin position="79"/>
        <end position="81"/>
    </location>
    <ligand>
        <name>phosphate</name>
        <dbReference type="ChEBI" id="CHEBI:43474"/>
    </ligand>
</feature>
<evidence type="ECO:0000256" key="1">
    <source>
        <dbReference type="ARBA" id="ARBA00002678"/>
    </source>
</evidence>
<dbReference type="RefSeq" id="WP_122014753.1">
    <property type="nucleotide sequence ID" value="NZ_CP033169.1"/>
</dbReference>
<evidence type="ECO:0000256" key="7">
    <source>
        <dbReference type="PIRNR" id="PIRNR000477"/>
    </source>
</evidence>
<dbReference type="PANTHER" id="PTHR11904:SF9">
    <property type="entry name" value="PURINE NUCLEOSIDE PHOSPHORYLASE-RELATED"/>
    <property type="match status" value="1"/>
</dbReference>
<evidence type="ECO:0000256" key="2">
    <source>
        <dbReference type="ARBA" id="ARBA00005058"/>
    </source>
</evidence>
<evidence type="ECO:0000256" key="6">
    <source>
        <dbReference type="ARBA" id="ARBA00048556"/>
    </source>
</evidence>
<dbReference type="GO" id="GO:0005737">
    <property type="term" value="C:cytoplasm"/>
    <property type="evidence" value="ECO:0007669"/>
    <property type="project" value="TreeGrafter"/>
</dbReference>
<comment type="similarity">
    <text evidence="3 7">Belongs to the PNP/MTAP phosphorylase family.</text>
</comment>
<proteinExistence type="inferred from homology"/>
<dbReference type="PIRSF" id="PIRSF000477">
    <property type="entry name" value="PurNPase"/>
    <property type="match status" value="1"/>
</dbReference>
<feature type="binding site" evidence="8">
    <location>
        <position position="208"/>
    </location>
    <ligand>
        <name>phosphate</name>
        <dbReference type="ChEBI" id="CHEBI:43474"/>
    </ligand>
</feature>
<keyword evidence="4 7" id="KW-0328">Glycosyltransferase</keyword>
<feature type="binding site" evidence="8">
    <location>
        <position position="189"/>
    </location>
    <ligand>
        <name>a purine D-ribonucleoside</name>
        <dbReference type="ChEBI" id="CHEBI:142355"/>
    </ligand>
</feature>
<protein>
    <recommendedName>
        <fullName evidence="7">Purine nucleoside phosphorylase</fullName>
        <ecNumber evidence="7">2.4.2.1</ecNumber>
    </recommendedName>
    <alternativeName>
        <fullName evidence="7">Inosine-guanosine phosphorylase</fullName>
    </alternativeName>
</protein>
<reference evidence="10 11" key="1">
    <citation type="submission" date="2018-10" db="EMBL/GenBank/DDBJ databases">
        <authorList>
            <person name="Zhang X."/>
        </authorList>
    </citation>
    <scope>NUCLEOTIDE SEQUENCE [LARGE SCALE GENOMIC DNA]</scope>
    <source>
        <strain evidence="10 11">SK-G1</strain>
    </source>
</reference>
<dbReference type="InterPro" id="IPR011270">
    <property type="entry name" value="Pur_Nuc_Pase_Ino/Guo-sp"/>
</dbReference>
<dbReference type="CDD" id="cd09009">
    <property type="entry name" value="PNP-EcPNPII_like"/>
    <property type="match status" value="1"/>
</dbReference>
<evidence type="ECO:0000259" key="9">
    <source>
        <dbReference type="Pfam" id="PF01048"/>
    </source>
</evidence>
<keyword evidence="11" id="KW-1185">Reference proteome</keyword>
<dbReference type="Pfam" id="PF01048">
    <property type="entry name" value="PNP_UDP_1"/>
    <property type="match status" value="1"/>
</dbReference>
<dbReference type="KEGG" id="bacg:D2962_08690"/>
<evidence type="ECO:0000256" key="4">
    <source>
        <dbReference type="ARBA" id="ARBA00022676"/>
    </source>
</evidence>
<dbReference type="UniPathway" id="UPA00606"/>
<feature type="domain" description="Nucleoside phosphorylase" evidence="9">
    <location>
        <begin position="21"/>
        <end position="265"/>
    </location>
</feature>
<dbReference type="AlphaFoldDB" id="A0A3G2R799"/>
<organism evidence="10 11">
    <name type="scientific">Biomaibacter acetigenes</name>
    <dbReference type="NCBI Taxonomy" id="2316383"/>
    <lineage>
        <taxon>Bacteria</taxon>
        <taxon>Bacillati</taxon>
        <taxon>Bacillota</taxon>
        <taxon>Clostridia</taxon>
        <taxon>Thermosediminibacterales</taxon>
        <taxon>Tepidanaerobacteraceae</taxon>
        <taxon>Biomaibacter</taxon>
    </lineage>
</organism>
<dbReference type="GO" id="GO:0009116">
    <property type="term" value="P:nucleoside metabolic process"/>
    <property type="evidence" value="ECO:0007669"/>
    <property type="project" value="InterPro"/>
</dbReference>
<feature type="binding site" evidence="8">
    <location>
        <position position="111"/>
    </location>
    <ligand>
        <name>phosphate</name>
        <dbReference type="ChEBI" id="CHEBI:43474"/>
    </ligand>
</feature>
<evidence type="ECO:0000256" key="3">
    <source>
        <dbReference type="ARBA" id="ARBA00006751"/>
    </source>
</evidence>
<dbReference type="EMBL" id="CP033169">
    <property type="protein sequence ID" value="AYO30687.1"/>
    <property type="molecule type" value="Genomic_DNA"/>
</dbReference>
<dbReference type="Gene3D" id="3.40.50.1580">
    <property type="entry name" value="Nucleoside phosphorylase domain"/>
    <property type="match status" value="1"/>
</dbReference>
<dbReference type="GO" id="GO:0004731">
    <property type="term" value="F:purine-nucleoside phosphorylase activity"/>
    <property type="evidence" value="ECO:0007669"/>
    <property type="project" value="UniProtKB-EC"/>
</dbReference>
<feature type="binding site" evidence="8">
    <location>
        <position position="28"/>
    </location>
    <ligand>
        <name>phosphate</name>
        <dbReference type="ChEBI" id="CHEBI:43474"/>
    </ligand>
</feature>
<evidence type="ECO:0000313" key="10">
    <source>
        <dbReference type="EMBL" id="AYO30687.1"/>
    </source>
</evidence>
<gene>
    <name evidence="10" type="ORF">D2962_08690</name>
</gene>
<dbReference type="NCBIfam" id="TIGR01697">
    <property type="entry name" value="PNPH-PUNA-XAPA"/>
    <property type="match status" value="1"/>
</dbReference>
<evidence type="ECO:0000313" key="11">
    <source>
        <dbReference type="Proteomes" id="UP000280960"/>
    </source>
</evidence>
<keyword evidence="5 7" id="KW-0808">Transferase</keyword>
<dbReference type="Proteomes" id="UP000280960">
    <property type="component" value="Chromosome"/>
</dbReference>
<sequence length="269" mass="29206">MRNKVEEAVKAIENQLKLRPTVGLILGSGLGGIVDLIKNPIEIGFDSIPHFPVSTVKGHAGKLVFGELEGVPAAVMQGRIHYYEGYDLKQVVFPVYVLKQLGIKNLIVTNAAGGINNEFESGDLMLINDHINLLGDNPLIGPEEMGPRFIDMSRAYSPELIEIAKRAGKALGITFREGVYACMTGPSYETPAEIRMLKIIGADAVGMSTVPEVIAARQCEMKVLAISCITNMAAGISHHVLSHEEVMEGAKKSEKMLEKLLRVIVKGMK</sequence>
<evidence type="ECO:0000256" key="8">
    <source>
        <dbReference type="PIRSR" id="PIRSR000477-2"/>
    </source>
</evidence>
<feature type="binding site" evidence="8">
    <location>
        <position position="231"/>
    </location>
    <ligand>
        <name>a purine D-ribonucleoside</name>
        <dbReference type="ChEBI" id="CHEBI:142355"/>
    </ligand>
</feature>
<dbReference type="EC" id="2.4.2.1" evidence="7"/>
<evidence type="ECO:0000256" key="5">
    <source>
        <dbReference type="ARBA" id="ARBA00022679"/>
    </source>
</evidence>
<dbReference type="SUPFAM" id="SSF53167">
    <property type="entry name" value="Purine and uridine phosphorylases"/>
    <property type="match status" value="1"/>
</dbReference>
<comment type="catalytic activity">
    <reaction evidence="6">
        <text>a purine 2'-deoxy-D-ribonucleoside + phosphate = a purine nucleobase + 2-deoxy-alpha-D-ribose 1-phosphate</text>
        <dbReference type="Rhea" id="RHEA:36431"/>
        <dbReference type="ChEBI" id="CHEBI:26386"/>
        <dbReference type="ChEBI" id="CHEBI:43474"/>
        <dbReference type="ChEBI" id="CHEBI:57259"/>
        <dbReference type="ChEBI" id="CHEBI:142361"/>
        <dbReference type="EC" id="2.4.2.1"/>
    </reaction>
</comment>
<comment type="function">
    <text evidence="1">The purine nucleoside phosphorylases catalyze the phosphorolytic breakdown of the N-glycosidic bond in the beta-(deoxy)ribonucleoside molecules, with the formation of the corresponding free purine bases and pentose-1-phosphate. Cleaves guanosine, inosine, 2'-deoxyguanosine and 2'-deoxyinosine.</text>
</comment>
<dbReference type="InterPro" id="IPR000845">
    <property type="entry name" value="Nucleoside_phosphorylase_d"/>
</dbReference>
<dbReference type="InterPro" id="IPR011268">
    <property type="entry name" value="Purine_phosphorylase"/>
</dbReference>